<gene>
    <name evidence="2" type="ORF">ACFPFX_33415</name>
</gene>
<dbReference type="InterPro" id="IPR037401">
    <property type="entry name" value="SnoaL-like"/>
</dbReference>
<dbReference type="PANTHER" id="PTHR41252:SF1">
    <property type="entry name" value="BLR2505 PROTEIN"/>
    <property type="match status" value="1"/>
</dbReference>
<dbReference type="Gene3D" id="3.10.450.50">
    <property type="match status" value="1"/>
</dbReference>
<reference evidence="3" key="1">
    <citation type="journal article" date="2019" name="Int. J. Syst. Evol. Microbiol.">
        <title>The Global Catalogue of Microorganisms (GCM) 10K type strain sequencing project: providing services to taxonomists for standard genome sequencing and annotation.</title>
        <authorList>
            <consortium name="The Broad Institute Genomics Platform"/>
            <consortium name="The Broad Institute Genome Sequencing Center for Infectious Disease"/>
            <person name="Wu L."/>
            <person name="Ma J."/>
        </authorList>
    </citation>
    <scope>NUCLEOTIDE SEQUENCE [LARGE SCALE GENOMIC DNA]</scope>
    <source>
        <strain evidence="3">CCM 7224</strain>
    </source>
</reference>
<name>A0ABV9V0R3_9ACTN</name>
<comment type="caution">
    <text evidence="2">The sequence shown here is derived from an EMBL/GenBank/DDBJ whole genome shotgun (WGS) entry which is preliminary data.</text>
</comment>
<dbReference type="InterPro" id="IPR032710">
    <property type="entry name" value="NTF2-like_dom_sf"/>
</dbReference>
<organism evidence="2 3">
    <name type="scientific">Streptomyces mauvecolor</name>
    <dbReference type="NCBI Taxonomy" id="58345"/>
    <lineage>
        <taxon>Bacteria</taxon>
        <taxon>Bacillati</taxon>
        <taxon>Actinomycetota</taxon>
        <taxon>Actinomycetes</taxon>
        <taxon>Kitasatosporales</taxon>
        <taxon>Streptomycetaceae</taxon>
        <taxon>Streptomyces</taxon>
    </lineage>
</organism>
<dbReference type="SUPFAM" id="SSF54427">
    <property type="entry name" value="NTF2-like"/>
    <property type="match status" value="1"/>
</dbReference>
<protein>
    <submittedName>
        <fullName evidence="2">Nuclear transport factor 2 family protein</fullName>
    </submittedName>
</protein>
<dbReference type="RefSeq" id="WP_344377747.1">
    <property type="nucleotide sequence ID" value="NZ_BAAASQ010000019.1"/>
</dbReference>
<proteinExistence type="predicted"/>
<accession>A0ABV9V0R3</accession>
<dbReference type="Pfam" id="PF12680">
    <property type="entry name" value="SnoaL_2"/>
    <property type="match status" value="1"/>
</dbReference>
<dbReference type="EMBL" id="JBHSIZ010000045">
    <property type="protein sequence ID" value="MFC4961200.1"/>
    <property type="molecule type" value="Genomic_DNA"/>
</dbReference>
<feature type="domain" description="SnoaL-like" evidence="1">
    <location>
        <begin position="11"/>
        <end position="113"/>
    </location>
</feature>
<evidence type="ECO:0000313" key="2">
    <source>
        <dbReference type="EMBL" id="MFC4961200.1"/>
    </source>
</evidence>
<dbReference type="PANTHER" id="PTHR41252">
    <property type="entry name" value="BLR2505 PROTEIN"/>
    <property type="match status" value="1"/>
</dbReference>
<evidence type="ECO:0000259" key="1">
    <source>
        <dbReference type="Pfam" id="PF12680"/>
    </source>
</evidence>
<dbReference type="Proteomes" id="UP001595834">
    <property type="component" value="Unassembled WGS sequence"/>
</dbReference>
<keyword evidence="3" id="KW-1185">Reference proteome</keyword>
<evidence type="ECO:0000313" key="3">
    <source>
        <dbReference type="Proteomes" id="UP001595834"/>
    </source>
</evidence>
<sequence length="130" mass="14084">MAGSNAELIGQAYRAFAAGDIPAVLERLDADITWHVPGRSPLSGDYRGPDGVLDFFGRCQELSSGTLKVVADEILADGERVVVLSTVSAERLGRYGSSPEIHVWRVVGGRAVEFREFQGDQETEDAFWAA</sequence>